<feature type="domain" description="Glycoside hydrolase family 42 N-terminal" evidence="4">
    <location>
        <begin position="75"/>
        <end position="125"/>
    </location>
</feature>
<dbReference type="RefSeq" id="WP_103887287.1">
    <property type="nucleotide sequence ID" value="NZ_FNVU01000008.1"/>
</dbReference>
<keyword evidence="2" id="KW-0326">Glycosidase</keyword>
<keyword evidence="3" id="KW-0732">Signal</keyword>
<dbReference type="AlphaFoldDB" id="A0A1H6C986"/>
<dbReference type="GO" id="GO:0005975">
    <property type="term" value="P:carbohydrate metabolic process"/>
    <property type="evidence" value="ECO:0007669"/>
    <property type="project" value="InterPro"/>
</dbReference>
<dbReference type="InterPro" id="IPR017853">
    <property type="entry name" value="GH"/>
</dbReference>
<dbReference type="GO" id="GO:0009341">
    <property type="term" value="C:beta-galactosidase complex"/>
    <property type="evidence" value="ECO:0007669"/>
    <property type="project" value="InterPro"/>
</dbReference>
<evidence type="ECO:0000313" key="5">
    <source>
        <dbReference type="EMBL" id="SEG69531.1"/>
    </source>
</evidence>
<evidence type="ECO:0000259" key="4">
    <source>
        <dbReference type="Pfam" id="PF02449"/>
    </source>
</evidence>
<dbReference type="GO" id="GO:0004565">
    <property type="term" value="F:beta-galactosidase activity"/>
    <property type="evidence" value="ECO:0007669"/>
    <property type="project" value="InterPro"/>
</dbReference>
<evidence type="ECO:0000313" key="6">
    <source>
        <dbReference type="Proteomes" id="UP000236754"/>
    </source>
</evidence>
<dbReference type="OrthoDB" id="4022093at2"/>
<evidence type="ECO:0000256" key="1">
    <source>
        <dbReference type="ARBA" id="ARBA00022801"/>
    </source>
</evidence>
<feature type="signal peptide" evidence="3">
    <location>
        <begin position="1"/>
        <end position="36"/>
    </location>
</feature>
<accession>A0A1H6C986</accession>
<dbReference type="PROSITE" id="PS51318">
    <property type="entry name" value="TAT"/>
    <property type="match status" value="1"/>
</dbReference>
<dbReference type="Pfam" id="PF02449">
    <property type="entry name" value="Glyco_hydro_42"/>
    <property type="match status" value="1"/>
</dbReference>
<reference evidence="5 6" key="1">
    <citation type="submission" date="2016-10" db="EMBL/GenBank/DDBJ databases">
        <authorList>
            <person name="de Groot N.N."/>
        </authorList>
    </citation>
    <scope>NUCLEOTIDE SEQUENCE [LARGE SCALE GENOMIC DNA]</scope>
    <source>
        <strain evidence="5 6">CGMCC 4.2023</strain>
    </source>
</reference>
<dbReference type="Gene3D" id="3.20.20.80">
    <property type="entry name" value="Glycosidases"/>
    <property type="match status" value="1"/>
</dbReference>
<protein>
    <submittedName>
        <fullName evidence="5">Beta-galactosidase</fullName>
    </submittedName>
</protein>
<organism evidence="5 6">
    <name type="scientific">Actinacidiphila yanglinensis</name>
    <dbReference type="NCBI Taxonomy" id="310779"/>
    <lineage>
        <taxon>Bacteria</taxon>
        <taxon>Bacillati</taxon>
        <taxon>Actinomycetota</taxon>
        <taxon>Actinomycetes</taxon>
        <taxon>Kitasatosporales</taxon>
        <taxon>Streptomycetaceae</taxon>
        <taxon>Actinacidiphila</taxon>
    </lineage>
</organism>
<evidence type="ECO:0000256" key="3">
    <source>
        <dbReference type="SAM" id="SignalP"/>
    </source>
</evidence>
<feature type="chain" id="PRO_5009294585" evidence="3">
    <location>
        <begin position="37"/>
        <end position="609"/>
    </location>
</feature>
<keyword evidence="6" id="KW-1185">Reference proteome</keyword>
<dbReference type="InterPro" id="IPR013529">
    <property type="entry name" value="Glyco_hydro_42_N"/>
</dbReference>
<evidence type="ECO:0000256" key="2">
    <source>
        <dbReference type="ARBA" id="ARBA00023295"/>
    </source>
</evidence>
<keyword evidence="1" id="KW-0378">Hydrolase</keyword>
<dbReference type="InterPro" id="IPR006311">
    <property type="entry name" value="TAT_signal"/>
</dbReference>
<dbReference type="EMBL" id="FNVU01000008">
    <property type="protein sequence ID" value="SEG69531.1"/>
    <property type="molecule type" value="Genomic_DNA"/>
</dbReference>
<gene>
    <name evidence="5" type="ORF">SAMN05216223_108193</name>
</gene>
<sequence length="609" mass="63357">MTRRPLPGFRRRALPLIGGCAAALLIGASGALPANAAAHPSGSAARPPKAAAPAWDGTLWATQLQFDDHGTAWSQASFAALKADGLNSVEIDLPWNTLEPSAGHYDFTELDQELGNAAAAGIKVVPIFWQAGWGGSPANWITSREVKSDGTQGDQPVWWDPTEQPEYFDYVTSTLKHIVSNPGYGGSILDYGRLDAQWDINSGAGGFAPADVAEFHSAYLPRTYGTVAAFNTANGTTYSSFDQVPAAPAGQPLAGVYQAFRAWSVQDTYSRLAAAARAVTNTPLYFYYGGHVGDGANYANNPDTFFKVAKQYRVTIIEDAANSPGLSMLFGSLSRAYGVKVAQEWTAPTDDASMKAQAAQWVSLHAMDLPQNGGEDFFIHDGTSKDTIGWPVYTGFVPTLEGMTGSYPTKPAAVYIDYSLAYGNPSGGSLGAPEDHITNLWLAQQAGFSVVTSQEVANGAVKLGQFKAVLPLNGVDATLKSYQSGGGTLLTSDAQMAQYAPAYVRLSGAGTAQTVPAVANDRRSASLTLAGISPTTGYDGPVTVLPSGLNLVSGSYHLVDAAGGTVLPQKAGADGGLCAAATLATGALAEWKVVPGAIPSGTPVPAACA</sequence>
<dbReference type="SUPFAM" id="SSF51445">
    <property type="entry name" value="(Trans)glycosidases"/>
    <property type="match status" value="1"/>
</dbReference>
<name>A0A1H6C986_9ACTN</name>
<dbReference type="Proteomes" id="UP000236754">
    <property type="component" value="Unassembled WGS sequence"/>
</dbReference>
<proteinExistence type="predicted"/>